<evidence type="ECO:0000256" key="2">
    <source>
        <dbReference type="ARBA" id="ARBA00022475"/>
    </source>
</evidence>
<evidence type="ECO:0000259" key="9">
    <source>
        <dbReference type="Pfam" id="PF13231"/>
    </source>
</evidence>
<comment type="subcellular location">
    <subcellularLocation>
        <location evidence="1">Cell membrane</location>
        <topology evidence="1">Multi-pass membrane protein</topology>
    </subcellularLocation>
</comment>
<name>A0A1I3P8P2_9PSEU</name>
<feature type="transmembrane region" description="Helical" evidence="8">
    <location>
        <begin position="372"/>
        <end position="388"/>
    </location>
</feature>
<organism evidence="10 11">
    <name type="scientific">Amycolatopsis sacchari</name>
    <dbReference type="NCBI Taxonomy" id="115433"/>
    <lineage>
        <taxon>Bacteria</taxon>
        <taxon>Bacillati</taxon>
        <taxon>Actinomycetota</taxon>
        <taxon>Actinomycetes</taxon>
        <taxon>Pseudonocardiales</taxon>
        <taxon>Pseudonocardiaceae</taxon>
        <taxon>Amycolatopsis</taxon>
    </lineage>
</organism>
<dbReference type="Proteomes" id="UP000199025">
    <property type="component" value="Unassembled WGS sequence"/>
</dbReference>
<dbReference type="OrthoDB" id="5241619at2"/>
<evidence type="ECO:0000256" key="6">
    <source>
        <dbReference type="ARBA" id="ARBA00022989"/>
    </source>
</evidence>
<feature type="transmembrane region" description="Helical" evidence="8">
    <location>
        <begin position="125"/>
        <end position="143"/>
    </location>
</feature>
<dbReference type="PANTHER" id="PTHR33908:SF11">
    <property type="entry name" value="MEMBRANE PROTEIN"/>
    <property type="match status" value="1"/>
</dbReference>
<feature type="transmembrane region" description="Helical" evidence="8">
    <location>
        <begin position="341"/>
        <end position="360"/>
    </location>
</feature>
<feature type="domain" description="Glycosyltransferase RgtA/B/C/D-like" evidence="9">
    <location>
        <begin position="80"/>
        <end position="231"/>
    </location>
</feature>
<dbReference type="EMBL" id="FORP01000003">
    <property type="protein sequence ID" value="SFJ17697.1"/>
    <property type="molecule type" value="Genomic_DNA"/>
</dbReference>
<dbReference type="STRING" id="115433.SAMN05421835_103316"/>
<dbReference type="InterPro" id="IPR050297">
    <property type="entry name" value="LipidA_mod_glycosyltrf_83"/>
</dbReference>
<accession>A0A1I3P8P2</accession>
<keyword evidence="5 8" id="KW-0812">Transmembrane</keyword>
<evidence type="ECO:0000313" key="10">
    <source>
        <dbReference type="EMBL" id="SFJ17697.1"/>
    </source>
</evidence>
<feature type="transmembrane region" description="Helical" evidence="8">
    <location>
        <begin position="100"/>
        <end position="118"/>
    </location>
</feature>
<evidence type="ECO:0000256" key="5">
    <source>
        <dbReference type="ARBA" id="ARBA00022692"/>
    </source>
</evidence>
<feature type="transmembrane region" description="Helical" evidence="8">
    <location>
        <begin position="183"/>
        <end position="210"/>
    </location>
</feature>
<gene>
    <name evidence="10" type="ORF">SAMN05421835_103316</name>
</gene>
<dbReference type="GO" id="GO:0016763">
    <property type="term" value="F:pentosyltransferase activity"/>
    <property type="evidence" value="ECO:0007669"/>
    <property type="project" value="TreeGrafter"/>
</dbReference>
<feature type="transmembrane region" description="Helical" evidence="8">
    <location>
        <begin position="149"/>
        <end position="171"/>
    </location>
</feature>
<keyword evidence="3 10" id="KW-0328">Glycosyltransferase</keyword>
<evidence type="ECO:0000256" key="3">
    <source>
        <dbReference type="ARBA" id="ARBA00022676"/>
    </source>
</evidence>
<evidence type="ECO:0000313" key="11">
    <source>
        <dbReference type="Proteomes" id="UP000199025"/>
    </source>
</evidence>
<dbReference type="GO" id="GO:0005886">
    <property type="term" value="C:plasma membrane"/>
    <property type="evidence" value="ECO:0007669"/>
    <property type="project" value="UniProtKB-SubCell"/>
</dbReference>
<dbReference type="PANTHER" id="PTHR33908">
    <property type="entry name" value="MANNOSYLTRANSFERASE YKCB-RELATED"/>
    <property type="match status" value="1"/>
</dbReference>
<sequence length="419" mass="44388">MTSLTARPPVLVRSYAWLDAHARQVALAAVALSLLLAGGYALVLGDTLRYLDERVYVQLAGSLASGAGYSADGVQATAYRPPGYPFLLTPVHGLTGGDVLAMRFVGVLALAGCVWFGYRVGRRVFAAPAGALAAVVLACYPLLTYTATALYPQVPGLFLLLVTIDCGMSAVETRGGRRVADVVIAGLAGGLLVLTVPNFALSVVLVPVWMAWKRRGAWGAAAAVLALAVAVPGAWCVRNALALHAFVPVSTNDGINLLLGNSEHTTAGSGTEVDISRYEQHAKDHHLDEVGINRYFSDSAVDWITEHPGDAAVLYGEKLANTFSFSSDMATSGQGGRTADLVLALTYYPVLLLAVLRVGLARRWPLSRTETLLAVLVVLNFLLQAVFFTRLRFRVPLDGLTVLLAASVVVRFARGSRGA</sequence>
<evidence type="ECO:0000256" key="8">
    <source>
        <dbReference type="SAM" id="Phobius"/>
    </source>
</evidence>
<dbReference type="InterPro" id="IPR038731">
    <property type="entry name" value="RgtA/B/C-like"/>
</dbReference>
<dbReference type="GO" id="GO:0009103">
    <property type="term" value="P:lipopolysaccharide biosynthetic process"/>
    <property type="evidence" value="ECO:0007669"/>
    <property type="project" value="UniProtKB-ARBA"/>
</dbReference>
<reference evidence="10 11" key="1">
    <citation type="submission" date="2016-10" db="EMBL/GenBank/DDBJ databases">
        <authorList>
            <person name="de Groot N.N."/>
        </authorList>
    </citation>
    <scope>NUCLEOTIDE SEQUENCE [LARGE SCALE GENOMIC DNA]</scope>
    <source>
        <strain evidence="10 11">DSM 44468</strain>
    </source>
</reference>
<proteinExistence type="predicted"/>
<keyword evidence="11" id="KW-1185">Reference proteome</keyword>
<evidence type="ECO:0000256" key="1">
    <source>
        <dbReference type="ARBA" id="ARBA00004651"/>
    </source>
</evidence>
<dbReference type="RefSeq" id="WP_091505129.1">
    <property type="nucleotide sequence ID" value="NZ_FORP01000003.1"/>
</dbReference>
<dbReference type="AlphaFoldDB" id="A0A1I3P8P2"/>
<keyword evidence="7 8" id="KW-0472">Membrane</keyword>
<keyword evidence="4 10" id="KW-0808">Transferase</keyword>
<protein>
    <submittedName>
        <fullName evidence="10">Dolichyl-phosphate-mannose-protein mannosyltransferase</fullName>
    </submittedName>
</protein>
<feature type="transmembrane region" description="Helical" evidence="8">
    <location>
        <begin position="216"/>
        <end position="237"/>
    </location>
</feature>
<evidence type="ECO:0000256" key="7">
    <source>
        <dbReference type="ARBA" id="ARBA00023136"/>
    </source>
</evidence>
<keyword evidence="2" id="KW-1003">Cell membrane</keyword>
<dbReference type="Pfam" id="PF13231">
    <property type="entry name" value="PMT_2"/>
    <property type="match status" value="1"/>
</dbReference>
<keyword evidence="6 8" id="KW-1133">Transmembrane helix</keyword>
<evidence type="ECO:0000256" key="4">
    <source>
        <dbReference type="ARBA" id="ARBA00022679"/>
    </source>
</evidence>